<dbReference type="Proteomes" id="UP000800096">
    <property type="component" value="Unassembled WGS sequence"/>
</dbReference>
<dbReference type="AlphaFoldDB" id="A0A6A5QRK2"/>
<dbReference type="OrthoDB" id="3722602at2759"/>
<proteinExistence type="predicted"/>
<dbReference type="EMBL" id="ML979134">
    <property type="protein sequence ID" value="KAF1918305.1"/>
    <property type="molecule type" value="Genomic_DNA"/>
</dbReference>
<gene>
    <name evidence="1" type="ORF">BDU57DRAFT_447250</name>
</gene>
<protein>
    <submittedName>
        <fullName evidence="1">Uncharacterized protein</fullName>
    </submittedName>
</protein>
<evidence type="ECO:0000313" key="1">
    <source>
        <dbReference type="EMBL" id="KAF1918305.1"/>
    </source>
</evidence>
<evidence type="ECO:0000313" key="2">
    <source>
        <dbReference type="Proteomes" id="UP000800096"/>
    </source>
</evidence>
<sequence length="252" mass="28808">DDYNVVHIRAGGPEQNVGTLRGKRLHDKIYQCLSEILRPHPEDWNTKPPFGDLWCEGELDVLGTCMHDCNIPNIVYGRGPDSIYATADLNMRVWWPEINDGAHAGLRHIAYDLVANMYRLMADDPSNCYYVDILNSRRTKLCNVAKHVLIVFPANDARPVQVRFNVKLELKGSSNNKMKGEHYNCQNGLPAIADYFKTKSKQEIAKVMSWDASKIPLFMSCQKESCFDTRYGYDFGKGWREPKDCDPLGSEW</sequence>
<feature type="non-terminal residue" evidence="1">
    <location>
        <position position="1"/>
    </location>
</feature>
<organism evidence="1 2">
    <name type="scientific">Ampelomyces quisqualis</name>
    <name type="common">Powdery mildew agent</name>
    <dbReference type="NCBI Taxonomy" id="50730"/>
    <lineage>
        <taxon>Eukaryota</taxon>
        <taxon>Fungi</taxon>
        <taxon>Dikarya</taxon>
        <taxon>Ascomycota</taxon>
        <taxon>Pezizomycotina</taxon>
        <taxon>Dothideomycetes</taxon>
        <taxon>Pleosporomycetidae</taxon>
        <taxon>Pleosporales</taxon>
        <taxon>Pleosporineae</taxon>
        <taxon>Phaeosphaeriaceae</taxon>
        <taxon>Ampelomyces</taxon>
    </lineage>
</organism>
<name>A0A6A5QRK2_AMPQU</name>
<keyword evidence="2" id="KW-1185">Reference proteome</keyword>
<accession>A0A6A5QRK2</accession>
<reference evidence="1" key="1">
    <citation type="journal article" date="2020" name="Stud. Mycol.">
        <title>101 Dothideomycetes genomes: a test case for predicting lifestyles and emergence of pathogens.</title>
        <authorList>
            <person name="Haridas S."/>
            <person name="Albert R."/>
            <person name="Binder M."/>
            <person name="Bloem J."/>
            <person name="Labutti K."/>
            <person name="Salamov A."/>
            <person name="Andreopoulos B."/>
            <person name="Baker S."/>
            <person name="Barry K."/>
            <person name="Bills G."/>
            <person name="Bluhm B."/>
            <person name="Cannon C."/>
            <person name="Castanera R."/>
            <person name="Culley D."/>
            <person name="Daum C."/>
            <person name="Ezra D."/>
            <person name="Gonzalez J."/>
            <person name="Henrissat B."/>
            <person name="Kuo A."/>
            <person name="Liang C."/>
            <person name="Lipzen A."/>
            <person name="Lutzoni F."/>
            <person name="Magnuson J."/>
            <person name="Mondo S."/>
            <person name="Nolan M."/>
            <person name="Ohm R."/>
            <person name="Pangilinan J."/>
            <person name="Park H.-J."/>
            <person name="Ramirez L."/>
            <person name="Alfaro M."/>
            <person name="Sun H."/>
            <person name="Tritt A."/>
            <person name="Yoshinaga Y."/>
            <person name="Zwiers L.-H."/>
            <person name="Turgeon B."/>
            <person name="Goodwin S."/>
            <person name="Spatafora J."/>
            <person name="Crous P."/>
            <person name="Grigoriev I."/>
        </authorList>
    </citation>
    <scope>NUCLEOTIDE SEQUENCE</scope>
    <source>
        <strain evidence="1">HMLAC05119</strain>
    </source>
</reference>